<proteinExistence type="predicted"/>
<dbReference type="Proteomes" id="UP000236161">
    <property type="component" value="Unassembled WGS sequence"/>
</dbReference>
<name>A0A2H9ZW68_9ASPA</name>
<gene>
    <name evidence="1" type="ORF">AXF42_Ash014737</name>
</gene>
<evidence type="ECO:0000313" key="2">
    <source>
        <dbReference type="Proteomes" id="UP000236161"/>
    </source>
</evidence>
<dbReference type="EMBL" id="KZ453122">
    <property type="protein sequence ID" value="PKA47541.1"/>
    <property type="molecule type" value="Genomic_DNA"/>
</dbReference>
<organism evidence="1 2">
    <name type="scientific">Apostasia shenzhenica</name>
    <dbReference type="NCBI Taxonomy" id="1088818"/>
    <lineage>
        <taxon>Eukaryota</taxon>
        <taxon>Viridiplantae</taxon>
        <taxon>Streptophyta</taxon>
        <taxon>Embryophyta</taxon>
        <taxon>Tracheophyta</taxon>
        <taxon>Spermatophyta</taxon>
        <taxon>Magnoliopsida</taxon>
        <taxon>Liliopsida</taxon>
        <taxon>Asparagales</taxon>
        <taxon>Orchidaceae</taxon>
        <taxon>Apostasioideae</taxon>
        <taxon>Apostasia</taxon>
    </lineage>
</organism>
<evidence type="ECO:0000313" key="1">
    <source>
        <dbReference type="EMBL" id="PKA47541.1"/>
    </source>
</evidence>
<reference evidence="1 2" key="1">
    <citation type="journal article" date="2017" name="Nature">
        <title>The Apostasia genome and the evolution of orchids.</title>
        <authorList>
            <person name="Zhang G.Q."/>
            <person name="Liu K.W."/>
            <person name="Li Z."/>
            <person name="Lohaus R."/>
            <person name="Hsiao Y.Y."/>
            <person name="Niu S.C."/>
            <person name="Wang J.Y."/>
            <person name="Lin Y.C."/>
            <person name="Xu Q."/>
            <person name="Chen L.J."/>
            <person name="Yoshida K."/>
            <person name="Fujiwara S."/>
            <person name="Wang Z.W."/>
            <person name="Zhang Y.Q."/>
            <person name="Mitsuda N."/>
            <person name="Wang M."/>
            <person name="Liu G.H."/>
            <person name="Pecoraro L."/>
            <person name="Huang H.X."/>
            <person name="Xiao X.J."/>
            <person name="Lin M."/>
            <person name="Wu X.Y."/>
            <person name="Wu W.L."/>
            <person name="Chen Y.Y."/>
            <person name="Chang S.B."/>
            <person name="Sakamoto S."/>
            <person name="Ohme-Takagi M."/>
            <person name="Yagi M."/>
            <person name="Zeng S.J."/>
            <person name="Shen C.Y."/>
            <person name="Yeh C.M."/>
            <person name="Luo Y.B."/>
            <person name="Tsai W.C."/>
            <person name="Van de Peer Y."/>
            <person name="Liu Z.J."/>
        </authorList>
    </citation>
    <scope>NUCLEOTIDE SEQUENCE [LARGE SCALE GENOMIC DNA]</scope>
    <source>
        <strain evidence="2">cv. Shenzhen</strain>
        <tissue evidence="1">Stem</tissue>
    </source>
</reference>
<keyword evidence="2" id="KW-1185">Reference proteome</keyword>
<sequence>MIKQRGTTKVIRRLEQHAVYGMVQCTRDLEGGRELLGLLGSYRRMDSVGRRLHQLLPADCDIGGCRCVTFFLQIHRPPRDD</sequence>
<protein>
    <submittedName>
        <fullName evidence="1">Uncharacterized protein</fullName>
    </submittedName>
</protein>
<accession>A0A2H9ZW68</accession>
<dbReference type="AlphaFoldDB" id="A0A2H9ZW68"/>